<dbReference type="CDD" id="cd03692">
    <property type="entry name" value="mtIF2_IVc"/>
    <property type="match status" value="1"/>
</dbReference>
<name>A0A4R0XXY4_9MOLU</name>
<dbReference type="Pfam" id="PF22042">
    <property type="entry name" value="EF-G_D2"/>
    <property type="match status" value="1"/>
</dbReference>
<comment type="caution">
    <text evidence="11">The sequence shown here is derived from an EMBL/GenBank/DDBJ whole genome shotgun (WGS) entry which is preliminary data.</text>
</comment>
<evidence type="ECO:0000256" key="6">
    <source>
        <dbReference type="ARBA" id="ARBA00023134"/>
    </source>
</evidence>
<dbReference type="InterPro" id="IPR023115">
    <property type="entry name" value="TIF_IF2_dom3"/>
</dbReference>
<accession>A0A4R0XXY4</accession>
<dbReference type="SUPFAM" id="SSF52540">
    <property type="entry name" value="P-loop containing nucleoside triphosphate hydrolases"/>
    <property type="match status" value="1"/>
</dbReference>
<dbReference type="FunFam" id="3.40.50.300:FF:000019">
    <property type="entry name" value="Translation initiation factor IF-2"/>
    <property type="match status" value="1"/>
</dbReference>
<evidence type="ECO:0000256" key="9">
    <source>
        <dbReference type="RuleBase" id="RU000644"/>
    </source>
</evidence>
<feature type="domain" description="Tr-type G" evidence="10">
    <location>
        <begin position="109"/>
        <end position="278"/>
    </location>
</feature>
<dbReference type="FunFam" id="2.40.30.10:FF:000054">
    <property type="entry name" value="Translation initiation factor IF-2"/>
    <property type="match status" value="1"/>
</dbReference>
<feature type="region of interest" description="G-domain" evidence="8">
    <location>
        <begin position="112"/>
        <end position="260"/>
    </location>
</feature>
<keyword evidence="4 8" id="KW-0547">Nucleotide-binding</keyword>
<dbReference type="InterPro" id="IPR053905">
    <property type="entry name" value="EF-G-like_DII"/>
</dbReference>
<dbReference type="Gene3D" id="3.40.50.300">
    <property type="entry name" value="P-loop containing nucleotide triphosphate hydrolases"/>
    <property type="match status" value="1"/>
</dbReference>
<dbReference type="InterPro" id="IPR015760">
    <property type="entry name" value="TIF_IF2"/>
</dbReference>
<keyword evidence="5 8" id="KW-0648">Protein biosynthesis</keyword>
<dbReference type="SUPFAM" id="SSF50447">
    <property type="entry name" value="Translation proteins"/>
    <property type="match status" value="2"/>
</dbReference>
<dbReference type="AlphaFoldDB" id="A0A4R0XXY4"/>
<dbReference type="FunFam" id="2.40.30.10:FF:000008">
    <property type="entry name" value="Translation initiation factor IF-2"/>
    <property type="match status" value="1"/>
</dbReference>
<keyword evidence="8" id="KW-0963">Cytoplasm</keyword>
<dbReference type="GO" id="GO:0005525">
    <property type="term" value="F:GTP binding"/>
    <property type="evidence" value="ECO:0007669"/>
    <property type="project" value="UniProtKB-KW"/>
</dbReference>
<dbReference type="InterPro" id="IPR044145">
    <property type="entry name" value="IF2_II"/>
</dbReference>
<dbReference type="NCBIfam" id="TIGR00487">
    <property type="entry name" value="IF-2"/>
    <property type="match status" value="1"/>
</dbReference>
<dbReference type="Pfam" id="PF04760">
    <property type="entry name" value="IF2_N"/>
    <property type="match status" value="1"/>
</dbReference>
<keyword evidence="6 8" id="KW-0342">GTP-binding</keyword>
<dbReference type="EMBL" id="PSZO01000002">
    <property type="protein sequence ID" value="TCG11907.1"/>
    <property type="molecule type" value="Genomic_DNA"/>
</dbReference>
<dbReference type="FunFam" id="3.40.50.10050:FF:000001">
    <property type="entry name" value="Translation initiation factor IF-2"/>
    <property type="match status" value="1"/>
</dbReference>
<evidence type="ECO:0000256" key="2">
    <source>
        <dbReference type="ARBA" id="ARBA00020675"/>
    </source>
</evidence>
<dbReference type="PANTHER" id="PTHR43381">
    <property type="entry name" value="TRANSLATION INITIATION FACTOR IF-2-RELATED"/>
    <property type="match status" value="1"/>
</dbReference>
<dbReference type="Gene3D" id="2.40.30.10">
    <property type="entry name" value="Translation factors"/>
    <property type="match status" value="2"/>
</dbReference>
<evidence type="ECO:0000256" key="5">
    <source>
        <dbReference type="ARBA" id="ARBA00022917"/>
    </source>
</evidence>
<feature type="binding site" evidence="8">
    <location>
        <begin position="164"/>
        <end position="168"/>
    </location>
    <ligand>
        <name>GTP</name>
        <dbReference type="ChEBI" id="CHEBI:37565"/>
    </ligand>
</feature>
<organism evidence="11 12">
    <name type="scientific">Mycoplasma marinum</name>
    <dbReference type="NCBI Taxonomy" id="1937190"/>
    <lineage>
        <taxon>Bacteria</taxon>
        <taxon>Bacillati</taxon>
        <taxon>Mycoplasmatota</taxon>
        <taxon>Mollicutes</taxon>
        <taxon>Mycoplasmataceae</taxon>
        <taxon>Mycoplasma</taxon>
    </lineage>
</organism>
<feature type="binding site" evidence="8">
    <location>
        <begin position="118"/>
        <end position="125"/>
    </location>
    <ligand>
        <name>GTP</name>
        <dbReference type="ChEBI" id="CHEBI:37565"/>
    </ligand>
</feature>
<dbReference type="CDD" id="cd01887">
    <property type="entry name" value="IF2_eIF5B"/>
    <property type="match status" value="1"/>
</dbReference>
<evidence type="ECO:0000256" key="3">
    <source>
        <dbReference type="ARBA" id="ARBA00022540"/>
    </source>
</evidence>
<keyword evidence="3 8" id="KW-0396">Initiation factor</keyword>
<dbReference type="PANTHER" id="PTHR43381:SF5">
    <property type="entry name" value="TR-TYPE G DOMAIN-CONTAINING PROTEIN"/>
    <property type="match status" value="1"/>
</dbReference>
<dbReference type="InterPro" id="IPR009000">
    <property type="entry name" value="Transl_B-barrel_sf"/>
</dbReference>
<evidence type="ECO:0000259" key="10">
    <source>
        <dbReference type="PROSITE" id="PS51722"/>
    </source>
</evidence>
<evidence type="ECO:0000256" key="4">
    <source>
        <dbReference type="ARBA" id="ARBA00022741"/>
    </source>
</evidence>
<comment type="similarity">
    <text evidence="1 8 9">Belongs to the TRAFAC class translation factor GTPase superfamily. Classic translation factor GTPase family. IF-2 subfamily.</text>
</comment>
<dbReference type="InterPro" id="IPR005225">
    <property type="entry name" value="Small_GTP-bd"/>
</dbReference>
<dbReference type="InterPro" id="IPR006847">
    <property type="entry name" value="IF2_N"/>
</dbReference>
<comment type="function">
    <text evidence="7 8 9">One of the essential components for the initiation of protein synthesis. Protects formylmethionyl-tRNA from spontaneous hydrolysis and promotes its binding to the 30S ribosomal subunits. Also involved in the hydrolysis of GTP during the formation of the 70S ribosomal complex.</text>
</comment>
<dbReference type="PROSITE" id="PS51722">
    <property type="entry name" value="G_TR_2"/>
    <property type="match status" value="1"/>
</dbReference>
<dbReference type="SUPFAM" id="SSF52156">
    <property type="entry name" value="Initiation factor IF2/eIF5b, domain 3"/>
    <property type="match status" value="1"/>
</dbReference>
<evidence type="ECO:0000313" key="12">
    <source>
        <dbReference type="Proteomes" id="UP000294192"/>
    </source>
</evidence>
<reference evidence="11 12" key="1">
    <citation type="submission" date="2018-02" db="EMBL/GenBank/DDBJ databases">
        <title>Mycoplasma marinum and Mycoplasma todarodis sp. nov., moderately halophilic and psychrotolerant mycoplasmas isolated from cephalopods.</title>
        <authorList>
            <person name="Viver T."/>
        </authorList>
    </citation>
    <scope>NUCLEOTIDE SEQUENCE [LARGE SCALE GENOMIC DNA]</scope>
    <source>
        <strain evidence="11 12">PE</strain>
    </source>
</reference>
<dbReference type="Proteomes" id="UP000294192">
    <property type="component" value="Unassembled WGS sequence"/>
</dbReference>
<dbReference type="InterPro" id="IPR000795">
    <property type="entry name" value="T_Tr_GTP-bd_dom"/>
</dbReference>
<evidence type="ECO:0000256" key="1">
    <source>
        <dbReference type="ARBA" id="ARBA00007733"/>
    </source>
</evidence>
<dbReference type="OrthoDB" id="9811804at2"/>
<dbReference type="CDD" id="cd03702">
    <property type="entry name" value="IF2_mtIF2_II"/>
    <property type="match status" value="1"/>
</dbReference>
<dbReference type="GO" id="GO:0003743">
    <property type="term" value="F:translation initiation factor activity"/>
    <property type="evidence" value="ECO:0007669"/>
    <property type="project" value="UniProtKB-UniRule"/>
</dbReference>
<proteinExistence type="inferred from homology"/>
<dbReference type="Pfam" id="PF11987">
    <property type="entry name" value="IF-2"/>
    <property type="match status" value="1"/>
</dbReference>
<dbReference type="RefSeq" id="WP_131598379.1">
    <property type="nucleotide sequence ID" value="NZ_PSZO01000002.1"/>
</dbReference>
<evidence type="ECO:0000256" key="7">
    <source>
        <dbReference type="ARBA" id="ARBA00025162"/>
    </source>
</evidence>
<dbReference type="Pfam" id="PF00009">
    <property type="entry name" value="GTP_EFTU"/>
    <property type="match status" value="1"/>
</dbReference>
<protein>
    <recommendedName>
        <fullName evidence="2 8">Translation initiation factor IF-2</fullName>
    </recommendedName>
</protein>
<dbReference type="HAMAP" id="MF_00100_B">
    <property type="entry name" value="IF_2_B"/>
    <property type="match status" value="1"/>
</dbReference>
<dbReference type="GO" id="GO:0005829">
    <property type="term" value="C:cytosol"/>
    <property type="evidence" value="ECO:0007669"/>
    <property type="project" value="TreeGrafter"/>
</dbReference>
<dbReference type="InterPro" id="IPR027417">
    <property type="entry name" value="P-loop_NTPase"/>
</dbReference>
<comment type="subcellular location">
    <subcellularLocation>
        <location evidence="8">Cytoplasm</location>
    </subcellularLocation>
</comment>
<dbReference type="InterPro" id="IPR000178">
    <property type="entry name" value="TF_IF2_bacterial-like"/>
</dbReference>
<dbReference type="Gene3D" id="3.40.50.10050">
    <property type="entry name" value="Translation initiation factor IF- 2, domain 3"/>
    <property type="match status" value="1"/>
</dbReference>
<dbReference type="InterPro" id="IPR036925">
    <property type="entry name" value="TIF_IF2_dom3_sf"/>
</dbReference>
<feature type="binding site" evidence="8">
    <location>
        <begin position="218"/>
        <end position="221"/>
    </location>
    <ligand>
        <name>GTP</name>
        <dbReference type="ChEBI" id="CHEBI:37565"/>
    </ligand>
</feature>
<dbReference type="NCBIfam" id="TIGR00231">
    <property type="entry name" value="small_GTP"/>
    <property type="match status" value="1"/>
</dbReference>
<keyword evidence="12" id="KW-1185">Reference proteome</keyword>
<evidence type="ECO:0000313" key="11">
    <source>
        <dbReference type="EMBL" id="TCG11907.1"/>
    </source>
</evidence>
<dbReference type="GO" id="GO:0003924">
    <property type="term" value="F:GTPase activity"/>
    <property type="evidence" value="ECO:0007669"/>
    <property type="project" value="UniProtKB-UniRule"/>
</dbReference>
<sequence>MADKRQTNIKDVKSQMKEVKTELKDGVFIYTGPMTIAEFANKIQQPANEIIKHFFMQGKMYNLNMTLDEEQIGELCMEYEYDFQQKTEVNASNFMEEMEVEEDSKNLQDKPPIVTIMGHVDHGKTTLIDNIRNANVAEGEAGGITQHTGAYQIEHENKKITFLDTPGHEAFTAMRSRGAKVTDIVVIVVAAEDGVMPQTKEAIDHSKAAKVPIIVFVNKMDKPGANADKVKADLSAHDVIADDWGGDVQFVYGSGLTGMGIPELFNAINLEAEMLELKANPDRLPMGTVVEAHLDKGRGSVATIIVETGTIMPRDFIVAGAHYGRVRTLQDTTNEKIESAGPGTPVIITGLNYTPSAGDRFVGFKDEKFAKALAQEKAFVDKQQELKARNAVHIEDGVKVLNIIVKSDVQGTAEAVKYSLGRIANEEVVVNIVRASVGAITKSDILLAQASNSIIYGFNIRPTGDVKQFAEQEKIIVKTHTIIYKMIEEVEAILKGMLAPKFEEKVIGQAKIIKVIFSSKVGNIAGSLVIDGVVKSGSKMRLIRDGRTIHEGILDSLQRGPDQAKKVELGKEFGTHIKKFNDIREEDVIECYEDVEIEVK</sequence>
<evidence type="ECO:0000256" key="8">
    <source>
        <dbReference type="HAMAP-Rule" id="MF_00100"/>
    </source>
</evidence>
<gene>
    <name evidence="8" type="primary">infB</name>
    <name evidence="11" type="ORF">C4B24_00730</name>
</gene>
<dbReference type="PRINTS" id="PR00315">
    <property type="entry name" value="ELONGATNFCT"/>
</dbReference>